<dbReference type="SMART" id="SM00360">
    <property type="entry name" value="RRM"/>
    <property type="match status" value="2"/>
</dbReference>
<organism evidence="5 6">
    <name type="scientific">Coemansia thaxteri</name>
    <dbReference type="NCBI Taxonomy" id="2663907"/>
    <lineage>
        <taxon>Eukaryota</taxon>
        <taxon>Fungi</taxon>
        <taxon>Fungi incertae sedis</taxon>
        <taxon>Zoopagomycota</taxon>
        <taxon>Kickxellomycotina</taxon>
        <taxon>Kickxellomycetes</taxon>
        <taxon>Kickxellales</taxon>
        <taxon>Kickxellaceae</taxon>
        <taxon>Coemansia</taxon>
    </lineage>
</organism>
<dbReference type="InterPro" id="IPR050502">
    <property type="entry name" value="Euk_RNA-bind_prot"/>
</dbReference>
<evidence type="ECO:0000256" key="1">
    <source>
        <dbReference type="ARBA" id="ARBA00022884"/>
    </source>
</evidence>
<dbReference type="InterPro" id="IPR035979">
    <property type="entry name" value="RBD_domain_sf"/>
</dbReference>
<dbReference type="EMBL" id="JANBQF010000025">
    <property type="protein sequence ID" value="KAJ2007485.1"/>
    <property type="molecule type" value="Genomic_DNA"/>
</dbReference>
<dbReference type="PROSITE" id="PS50102">
    <property type="entry name" value="RRM"/>
    <property type="match status" value="2"/>
</dbReference>
<feature type="compositionally biased region" description="Basic and acidic residues" evidence="3">
    <location>
        <begin position="139"/>
        <end position="149"/>
    </location>
</feature>
<dbReference type="GO" id="GO:0005634">
    <property type="term" value="C:nucleus"/>
    <property type="evidence" value="ECO:0007669"/>
    <property type="project" value="TreeGrafter"/>
</dbReference>
<keyword evidence="6" id="KW-1185">Reference proteome</keyword>
<feature type="region of interest" description="Disordered" evidence="3">
    <location>
        <begin position="84"/>
        <end position="179"/>
    </location>
</feature>
<dbReference type="AlphaFoldDB" id="A0A9W8BG56"/>
<evidence type="ECO:0000256" key="3">
    <source>
        <dbReference type="SAM" id="MobiDB-lite"/>
    </source>
</evidence>
<feature type="compositionally biased region" description="Basic residues" evidence="3">
    <location>
        <begin position="150"/>
        <end position="160"/>
    </location>
</feature>
<dbReference type="Proteomes" id="UP001150907">
    <property type="component" value="Unassembled WGS sequence"/>
</dbReference>
<protein>
    <recommendedName>
        <fullName evidence="4">RRM domain-containing protein</fullName>
    </recommendedName>
</protein>
<name>A0A9W8BG56_9FUNG</name>
<feature type="domain" description="RRM" evidence="4">
    <location>
        <begin position="182"/>
        <end position="263"/>
    </location>
</feature>
<reference evidence="5" key="1">
    <citation type="submission" date="2022-07" db="EMBL/GenBank/DDBJ databases">
        <title>Phylogenomic reconstructions and comparative analyses of Kickxellomycotina fungi.</title>
        <authorList>
            <person name="Reynolds N.K."/>
            <person name="Stajich J.E."/>
            <person name="Barry K."/>
            <person name="Grigoriev I.V."/>
            <person name="Crous P."/>
            <person name="Smith M.E."/>
        </authorList>
    </citation>
    <scope>NUCLEOTIDE SEQUENCE</scope>
    <source>
        <strain evidence="5">IMI 214461</strain>
    </source>
</reference>
<dbReference type="GO" id="GO:0003729">
    <property type="term" value="F:mRNA binding"/>
    <property type="evidence" value="ECO:0007669"/>
    <property type="project" value="TreeGrafter"/>
</dbReference>
<evidence type="ECO:0000256" key="2">
    <source>
        <dbReference type="PROSITE-ProRule" id="PRU00176"/>
    </source>
</evidence>
<feature type="compositionally biased region" description="Basic and acidic residues" evidence="3">
    <location>
        <begin position="120"/>
        <end position="130"/>
    </location>
</feature>
<evidence type="ECO:0000259" key="4">
    <source>
        <dbReference type="PROSITE" id="PS50102"/>
    </source>
</evidence>
<evidence type="ECO:0000313" key="5">
    <source>
        <dbReference type="EMBL" id="KAJ2007485.1"/>
    </source>
</evidence>
<comment type="caution">
    <text evidence="5">The sequence shown here is derived from an EMBL/GenBank/DDBJ whole genome shotgun (WGS) entry which is preliminary data.</text>
</comment>
<dbReference type="Pfam" id="PF00076">
    <property type="entry name" value="RRM_1"/>
    <property type="match status" value="2"/>
</dbReference>
<sequence>MSASPETKTAPVDQFPNKVFVGNLSFKTTDGQLKDFFSDVGNVKEARVITRGPRSLGYGFVAFADEATVNKAVEAKNQAELDGRNINVESARPMAEGTQEARPAKAGRRRPARRAAGKSPSKDPKARADAVQDAGAEQPKAESSEEAKTSTRRPRQRRFPKKTEQQTQAQLSAKEDRVPSETVVFVGNLPFTTTDDELSSLFAGFSISTAHIVVSQKNSRPKGFGFVTFANHEEQTKAVQKFAAAPPTLNDRVLNIKAAFSESPAADSSADTEAAH</sequence>
<dbReference type="InterPro" id="IPR000504">
    <property type="entry name" value="RRM_dom"/>
</dbReference>
<evidence type="ECO:0000313" key="6">
    <source>
        <dbReference type="Proteomes" id="UP001150907"/>
    </source>
</evidence>
<dbReference type="PANTHER" id="PTHR48025:SF1">
    <property type="entry name" value="RRM DOMAIN-CONTAINING PROTEIN"/>
    <property type="match status" value="1"/>
</dbReference>
<dbReference type="CDD" id="cd00590">
    <property type="entry name" value="RRM_SF"/>
    <property type="match status" value="1"/>
</dbReference>
<dbReference type="Gene3D" id="3.30.70.330">
    <property type="match status" value="2"/>
</dbReference>
<dbReference type="OrthoDB" id="439808at2759"/>
<feature type="compositionally biased region" description="Basic residues" evidence="3">
    <location>
        <begin position="105"/>
        <end position="116"/>
    </location>
</feature>
<dbReference type="PANTHER" id="PTHR48025">
    <property type="entry name" value="OS02G0815200 PROTEIN"/>
    <property type="match status" value="1"/>
</dbReference>
<dbReference type="InterPro" id="IPR012677">
    <property type="entry name" value="Nucleotide-bd_a/b_plait_sf"/>
</dbReference>
<gene>
    <name evidence="5" type="ORF">H4R26_000747</name>
</gene>
<dbReference type="SUPFAM" id="SSF54928">
    <property type="entry name" value="RNA-binding domain, RBD"/>
    <property type="match status" value="2"/>
</dbReference>
<accession>A0A9W8BG56</accession>
<proteinExistence type="predicted"/>
<feature type="domain" description="RRM" evidence="4">
    <location>
        <begin position="17"/>
        <end position="93"/>
    </location>
</feature>
<keyword evidence="1 2" id="KW-0694">RNA-binding</keyword>